<gene>
    <name evidence="1" type="ORF">FAZ19_14400</name>
</gene>
<proteinExistence type="predicted"/>
<evidence type="ECO:0000313" key="2">
    <source>
        <dbReference type="Proteomes" id="UP000309872"/>
    </source>
</evidence>
<dbReference type="PROSITE" id="PS51257">
    <property type="entry name" value="PROKAR_LIPOPROTEIN"/>
    <property type="match status" value="1"/>
</dbReference>
<reference evidence="1 2" key="1">
    <citation type="submission" date="2019-04" db="EMBL/GenBank/DDBJ databases">
        <title>Sphingobacterium olei sp. nov., isolated from oil-contaminated soil.</title>
        <authorList>
            <person name="Liu B."/>
        </authorList>
    </citation>
    <scope>NUCLEOTIDE SEQUENCE [LARGE SCALE GENOMIC DNA]</scope>
    <source>
        <strain evidence="1 2">Y3L14</strain>
    </source>
</reference>
<evidence type="ECO:0008006" key="3">
    <source>
        <dbReference type="Google" id="ProtNLM"/>
    </source>
</evidence>
<dbReference type="InterPro" id="IPR013211">
    <property type="entry name" value="LVIVD"/>
</dbReference>
<evidence type="ECO:0000313" key="1">
    <source>
        <dbReference type="EMBL" id="TJY64390.1"/>
    </source>
</evidence>
<comment type="caution">
    <text evidence="1">The sequence shown here is derived from an EMBL/GenBank/DDBJ whole genome shotgun (WGS) entry which is preliminary data.</text>
</comment>
<protein>
    <recommendedName>
        <fullName evidence="3">LVIVD repeat-containing protein</fullName>
    </recommendedName>
</protein>
<sequence>MKLFFQFCRFFVLLPLLLLVYGCDQKEILYEYKAKVPVFEKMSSIREMDVSVVSPKPLTTSGKIYLYKDYLFINEPNEGIHILDNKNPSNPISISFLEIPGNVDLAVNNGILYADSYVDLLTFDLNNPTQPNLLERLEDVFESQYVYHYLSGGNEKVVVVDYKDTIINSTSSNVYFPFSTSDKIYYANSSESTGNQNYGVGGSMARFTLANEHLYTVNNTSLHLFDVGNPRKPVFVKDIPLGWGIETIFPYKGNLFIGSTTGMHIYDISQPAEPNKLSVYTHFTACDPVVVNDDYAFVTLRSGNICGLANDVLEVIDIRDLTAPKLLKTFSMQNPHGLGLSEDVLYICEGDFGFKSFNVSDISTIDRNLLEHLKDMKSTDVIPGPKSLIVVGKGGVCQYDYSNKGKINLLSCISKTVM</sequence>
<dbReference type="AlphaFoldDB" id="A0A4U0GYU0"/>
<accession>A0A4U0GYU0</accession>
<dbReference type="OrthoDB" id="1521841at2"/>
<dbReference type="Proteomes" id="UP000309872">
    <property type="component" value="Unassembled WGS sequence"/>
</dbReference>
<dbReference type="SUPFAM" id="SSF63829">
    <property type="entry name" value="Calcium-dependent phosphotriesterase"/>
    <property type="match status" value="1"/>
</dbReference>
<keyword evidence="2" id="KW-1185">Reference proteome</keyword>
<dbReference type="EMBL" id="SUKA01000004">
    <property type="protein sequence ID" value="TJY64390.1"/>
    <property type="molecule type" value="Genomic_DNA"/>
</dbReference>
<organism evidence="1 2">
    <name type="scientific">Sphingobacterium alkalisoli</name>
    <dbReference type="NCBI Taxonomy" id="1874115"/>
    <lineage>
        <taxon>Bacteria</taxon>
        <taxon>Pseudomonadati</taxon>
        <taxon>Bacteroidota</taxon>
        <taxon>Sphingobacteriia</taxon>
        <taxon>Sphingobacteriales</taxon>
        <taxon>Sphingobacteriaceae</taxon>
        <taxon>Sphingobacterium</taxon>
    </lineage>
</organism>
<name>A0A4U0GYU0_9SPHI</name>
<dbReference type="Pfam" id="PF08309">
    <property type="entry name" value="LVIVD"/>
    <property type="match status" value="1"/>
</dbReference>